<evidence type="ECO:0000313" key="2">
    <source>
        <dbReference type="Proteomes" id="UP000183868"/>
    </source>
</evidence>
<organism evidence="1 2">
    <name type="scientific">Caldithrix abyssi DSM 13497</name>
    <dbReference type="NCBI Taxonomy" id="880073"/>
    <lineage>
        <taxon>Bacteria</taxon>
        <taxon>Pseudomonadati</taxon>
        <taxon>Calditrichota</taxon>
        <taxon>Calditrichia</taxon>
        <taxon>Calditrichales</taxon>
        <taxon>Calditrichaceae</taxon>
        <taxon>Caldithrix</taxon>
    </lineage>
</organism>
<sequence>MPSGFQYKLLLPLEYFLKPLHVLFLEKYNLAEKVPLPQTLHLHLVQ</sequence>
<accession>A0A1J1C8U5</accession>
<reference evidence="1 2" key="1">
    <citation type="submission" date="2016-11" db="EMBL/GenBank/DDBJ databases">
        <title>Genomic analysis of Caldithrix abyssi and proposal of a novel bacterial phylum Caldithrichaeota.</title>
        <authorList>
            <person name="Kublanov I."/>
            <person name="Sigalova O."/>
            <person name="Gavrilov S."/>
            <person name="Lebedinsky A."/>
            <person name="Ivanova N."/>
            <person name="Daum C."/>
            <person name="Reddy T."/>
            <person name="Klenk H.P."/>
            <person name="Goker M."/>
            <person name="Reva O."/>
            <person name="Miroshnichenko M."/>
            <person name="Kyprides N."/>
            <person name="Woyke T."/>
            <person name="Gelfand M."/>
        </authorList>
    </citation>
    <scope>NUCLEOTIDE SEQUENCE [LARGE SCALE GENOMIC DNA]</scope>
    <source>
        <strain evidence="1 2">LF13</strain>
    </source>
</reference>
<dbReference type="Proteomes" id="UP000183868">
    <property type="component" value="Chromosome"/>
</dbReference>
<name>A0A1J1C8U5_CALAY</name>
<dbReference type="AlphaFoldDB" id="A0A1J1C8U5"/>
<gene>
    <name evidence="1" type="ORF">Cabys_2322</name>
</gene>
<proteinExistence type="predicted"/>
<dbReference type="EMBL" id="CP018099">
    <property type="protein sequence ID" value="APF19071.1"/>
    <property type="molecule type" value="Genomic_DNA"/>
</dbReference>
<dbReference type="KEGG" id="caby:Cabys_2322"/>
<protein>
    <submittedName>
        <fullName evidence="1">Uncharacterized protein</fullName>
    </submittedName>
</protein>
<evidence type="ECO:0000313" key="1">
    <source>
        <dbReference type="EMBL" id="APF19071.1"/>
    </source>
</evidence>